<comment type="similarity">
    <text evidence="2">Belongs to the ABC-2 integral membrane protein family.</text>
</comment>
<dbReference type="PANTHER" id="PTHR30413">
    <property type="entry name" value="INNER MEMBRANE TRANSPORT PERMEASE"/>
    <property type="match status" value="1"/>
</dbReference>
<dbReference type="InterPro" id="IPR013525">
    <property type="entry name" value="ABC2_TM"/>
</dbReference>
<evidence type="ECO:0000256" key="1">
    <source>
        <dbReference type="ARBA" id="ARBA00004651"/>
    </source>
</evidence>
<keyword evidence="6 8" id="KW-1133">Transmembrane helix</keyword>
<feature type="transmembrane region" description="Helical" evidence="8">
    <location>
        <begin position="37"/>
        <end position="59"/>
    </location>
</feature>
<feature type="domain" description="ABC-2 type transporter transmembrane" evidence="9">
    <location>
        <begin position="19"/>
        <end position="245"/>
    </location>
</feature>
<evidence type="ECO:0000256" key="7">
    <source>
        <dbReference type="ARBA" id="ARBA00023136"/>
    </source>
</evidence>
<keyword evidence="11" id="KW-1185">Reference proteome</keyword>
<evidence type="ECO:0000313" key="11">
    <source>
        <dbReference type="Proteomes" id="UP000320011"/>
    </source>
</evidence>
<dbReference type="EMBL" id="VJWX01000005">
    <property type="protein sequence ID" value="TVT62293.1"/>
    <property type="molecule type" value="Genomic_DNA"/>
</dbReference>
<evidence type="ECO:0000259" key="9">
    <source>
        <dbReference type="Pfam" id="PF01061"/>
    </source>
</evidence>
<protein>
    <submittedName>
        <fullName evidence="10">ABC transporter permease</fullName>
    </submittedName>
</protein>
<reference evidence="10 11" key="1">
    <citation type="submission" date="2019-07" db="EMBL/GenBank/DDBJ databases">
        <authorList>
            <person name="Duangmal K."/>
            <person name="Teo W.F.A."/>
        </authorList>
    </citation>
    <scope>NUCLEOTIDE SEQUENCE [LARGE SCALE GENOMIC DNA]</scope>
    <source>
        <strain evidence="10 11">TBRC 6029</strain>
    </source>
</reference>
<keyword evidence="4" id="KW-1003">Cell membrane</keyword>
<keyword evidence="3" id="KW-0813">Transport</keyword>
<dbReference type="Pfam" id="PF01061">
    <property type="entry name" value="ABC2_membrane"/>
    <property type="match status" value="1"/>
</dbReference>
<accession>A0A558DMV8</accession>
<evidence type="ECO:0000313" key="10">
    <source>
        <dbReference type="EMBL" id="TVT62293.1"/>
    </source>
</evidence>
<dbReference type="RefSeq" id="WP_144584988.1">
    <property type="nucleotide sequence ID" value="NZ_VJWX01000005.1"/>
</dbReference>
<proteinExistence type="inferred from homology"/>
<dbReference type="Proteomes" id="UP000320011">
    <property type="component" value="Unassembled WGS sequence"/>
</dbReference>
<feature type="transmembrane region" description="Helical" evidence="8">
    <location>
        <begin position="254"/>
        <end position="275"/>
    </location>
</feature>
<evidence type="ECO:0000256" key="4">
    <source>
        <dbReference type="ARBA" id="ARBA00022475"/>
    </source>
</evidence>
<dbReference type="GO" id="GO:0005886">
    <property type="term" value="C:plasma membrane"/>
    <property type="evidence" value="ECO:0007669"/>
    <property type="project" value="UniProtKB-SubCell"/>
</dbReference>
<name>A0A558DMV8_9PSEU</name>
<dbReference type="AlphaFoldDB" id="A0A558DMV8"/>
<evidence type="ECO:0000256" key="2">
    <source>
        <dbReference type="ARBA" id="ARBA00007783"/>
    </source>
</evidence>
<feature type="transmembrane region" description="Helical" evidence="8">
    <location>
        <begin position="196"/>
        <end position="215"/>
    </location>
</feature>
<dbReference type="GO" id="GO:0140359">
    <property type="term" value="F:ABC-type transporter activity"/>
    <property type="evidence" value="ECO:0007669"/>
    <property type="project" value="InterPro"/>
</dbReference>
<feature type="transmembrane region" description="Helical" evidence="8">
    <location>
        <begin position="168"/>
        <end position="189"/>
    </location>
</feature>
<evidence type="ECO:0000256" key="5">
    <source>
        <dbReference type="ARBA" id="ARBA00022692"/>
    </source>
</evidence>
<feature type="transmembrane region" description="Helical" evidence="8">
    <location>
        <begin position="119"/>
        <end position="137"/>
    </location>
</feature>
<organism evidence="10 11">
    <name type="scientific">Amycolatopsis rhizosphaerae</name>
    <dbReference type="NCBI Taxonomy" id="2053003"/>
    <lineage>
        <taxon>Bacteria</taxon>
        <taxon>Bacillati</taxon>
        <taxon>Actinomycetota</taxon>
        <taxon>Actinomycetes</taxon>
        <taxon>Pseudonocardiales</taxon>
        <taxon>Pseudonocardiaceae</taxon>
        <taxon>Amycolatopsis</taxon>
    </lineage>
</organism>
<keyword evidence="7 8" id="KW-0472">Membrane</keyword>
<evidence type="ECO:0000256" key="3">
    <source>
        <dbReference type="ARBA" id="ARBA00022448"/>
    </source>
</evidence>
<reference evidence="10 11" key="2">
    <citation type="submission" date="2019-08" db="EMBL/GenBank/DDBJ databases">
        <title>Amycolatopsis acidicola sp. nov., isolated from peat swamp forest soil.</title>
        <authorList>
            <person name="Srisuk N."/>
        </authorList>
    </citation>
    <scope>NUCLEOTIDE SEQUENCE [LARGE SCALE GENOMIC DNA]</scope>
    <source>
        <strain evidence="10 11">TBRC 6029</strain>
    </source>
</reference>
<keyword evidence="5 8" id="KW-0812">Transmembrane</keyword>
<gene>
    <name evidence="10" type="ORF">FNH05_01225</name>
</gene>
<evidence type="ECO:0000256" key="8">
    <source>
        <dbReference type="SAM" id="Phobius"/>
    </source>
</evidence>
<sequence>MRAGGDLRTGFAAWRLWGHLGWHDLKSRYRRSLLGPLWMTATMGLTTVSLGLLFSLLWHDPVSTFVPYIGTGLIVWSFISGCLIEGMDSFVASDELIKQTSAPLTVYVLRTVWRNTLSLAHNLIVYVILLVLFFGALHRPGYTMTGLPCPADGTIVCHPGLGWNTLLAIPGFLVLAAAGIAASLALGIVATRFRDAPQVVAALVQLLFVTIPITWPLDVLAQNAPGKVWMVELNPLFHFVQVVRQPLIGQRLDWWSWPVVGVLTAAAWATALLLLRRYRARVSYWI</sequence>
<evidence type="ECO:0000256" key="6">
    <source>
        <dbReference type="ARBA" id="ARBA00022989"/>
    </source>
</evidence>
<feature type="transmembrane region" description="Helical" evidence="8">
    <location>
        <begin position="65"/>
        <end position="84"/>
    </location>
</feature>
<dbReference type="PANTHER" id="PTHR30413:SF10">
    <property type="entry name" value="CAPSULE POLYSACCHARIDE EXPORT INNER-MEMBRANE PROTEIN CTRC"/>
    <property type="match status" value="1"/>
</dbReference>
<dbReference type="GO" id="GO:0015920">
    <property type="term" value="P:lipopolysaccharide transport"/>
    <property type="evidence" value="ECO:0007669"/>
    <property type="project" value="TreeGrafter"/>
</dbReference>
<comment type="subcellular location">
    <subcellularLocation>
        <location evidence="1">Cell membrane</location>
        <topology evidence="1">Multi-pass membrane protein</topology>
    </subcellularLocation>
</comment>
<dbReference type="OrthoDB" id="9796017at2"/>
<comment type="caution">
    <text evidence="10">The sequence shown here is derived from an EMBL/GenBank/DDBJ whole genome shotgun (WGS) entry which is preliminary data.</text>
</comment>